<reference evidence="1 2" key="1">
    <citation type="journal article" date="2016" name="Nat. Commun.">
        <title>Thousands of microbial genomes shed light on interconnected biogeochemical processes in an aquifer system.</title>
        <authorList>
            <person name="Anantharaman K."/>
            <person name="Brown C.T."/>
            <person name="Hug L.A."/>
            <person name="Sharon I."/>
            <person name="Castelle C.J."/>
            <person name="Probst A.J."/>
            <person name="Thomas B.C."/>
            <person name="Singh A."/>
            <person name="Wilkins M.J."/>
            <person name="Karaoz U."/>
            <person name="Brodie E.L."/>
            <person name="Williams K.H."/>
            <person name="Hubbard S.S."/>
            <person name="Banfield J.F."/>
        </authorList>
    </citation>
    <scope>NUCLEOTIDE SEQUENCE [LARGE SCALE GENOMIC DNA]</scope>
</reference>
<dbReference type="EMBL" id="MHOM01000006">
    <property type="protein sequence ID" value="OGZ65465.1"/>
    <property type="molecule type" value="Genomic_DNA"/>
</dbReference>
<dbReference type="AlphaFoldDB" id="A0A1G2HSR2"/>
<dbReference type="InterPro" id="IPR055360">
    <property type="entry name" value="bAvd"/>
</dbReference>
<dbReference type="Proteomes" id="UP000177190">
    <property type="component" value="Unassembled WGS sequence"/>
</dbReference>
<accession>A0A1G2HSR2</accession>
<protein>
    <recommendedName>
        <fullName evidence="3">Four helix bundle protein</fullName>
    </recommendedName>
</protein>
<dbReference type="InterPro" id="IPR036583">
    <property type="entry name" value="23S_rRNA_IVS_sf"/>
</dbReference>
<name>A0A1G2HSR2_9BACT</name>
<dbReference type="SUPFAM" id="SSF158446">
    <property type="entry name" value="IVS-encoded protein-like"/>
    <property type="match status" value="1"/>
</dbReference>
<sequence>MPKANYADKIEKLICLKRASTKLDLLKFFLQVSWEVKSLDNKKYVSLSEKINEIGKMLGGWIKSLK</sequence>
<organism evidence="1 2">
    <name type="scientific">Candidatus Staskawiczbacteria bacterium RIFCSPHIGHO2_01_FULL_36_16</name>
    <dbReference type="NCBI Taxonomy" id="1802200"/>
    <lineage>
        <taxon>Bacteria</taxon>
        <taxon>Candidatus Staskawicziibacteriota</taxon>
    </lineage>
</organism>
<proteinExistence type="predicted"/>
<comment type="caution">
    <text evidence="1">The sequence shown here is derived from an EMBL/GenBank/DDBJ whole genome shotgun (WGS) entry which is preliminary data.</text>
</comment>
<evidence type="ECO:0000313" key="2">
    <source>
        <dbReference type="Proteomes" id="UP000177190"/>
    </source>
</evidence>
<evidence type="ECO:0008006" key="3">
    <source>
        <dbReference type="Google" id="ProtNLM"/>
    </source>
</evidence>
<evidence type="ECO:0000313" key="1">
    <source>
        <dbReference type="EMBL" id="OGZ65465.1"/>
    </source>
</evidence>
<gene>
    <name evidence="1" type="ORF">A2812_00595</name>
</gene>
<dbReference type="CDD" id="cd16376">
    <property type="entry name" value="Avd_like"/>
    <property type="match status" value="1"/>
</dbReference>
<dbReference type="Gene3D" id="1.20.1440.60">
    <property type="entry name" value="23S rRNA-intervening sequence"/>
    <property type="match status" value="1"/>
</dbReference>